<protein>
    <submittedName>
        <fullName evidence="1">Uncharacterized protein</fullName>
    </submittedName>
</protein>
<reference evidence="1 2" key="1">
    <citation type="submission" date="2016-10" db="EMBL/GenBank/DDBJ databases">
        <title>The genome sequence of Colletotrichum fioriniae PJ7.</title>
        <authorList>
            <person name="Baroncelli R."/>
        </authorList>
    </citation>
    <scope>NUCLEOTIDE SEQUENCE [LARGE SCALE GENOMIC DNA]</scope>
    <source>
        <strain evidence="1">Col 31</strain>
    </source>
</reference>
<sequence>MIALASEFSNMRTIRLPRFVFELAFSPVLFFVVTECKCLEVRLSALRLIKVLGAEREGLFESQNLYALGRRKVQAEHGVILDDFDYPQDLVLNSDIEF</sequence>
<accession>A0AAI9UGU8</accession>
<evidence type="ECO:0000313" key="1">
    <source>
        <dbReference type="EMBL" id="KAK1458179.1"/>
    </source>
</evidence>
<comment type="caution">
    <text evidence="1">The sequence shown here is derived from an EMBL/GenBank/DDBJ whole genome shotgun (WGS) entry which is preliminary data.</text>
</comment>
<dbReference type="Proteomes" id="UP001239795">
    <property type="component" value="Unassembled WGS sequence"/>
</dbReference>
<name>A0AAI9UGU8_9PEZI</name>
<proteinExistence type="predicted"/>
<gene>
    <name evidence="1" type="ORF">CMEL01_15526</name>
</gene>
<organism evidence="1 2">
    <name type="scientific">Colletotrichum melonis</name>
    <dbReference type="NCBI Taxonomy" id="1209925"/>
    <lineage>
        <taxon>Eukaryota</taxon>
        <taxon>Fungi</taxon>
        <taxon>Dikarya</taxon>
        <taxon>Ascomycota</taxon>
        <taxon>Pezizomycotina</taxon>
        <taxon>Sordariomycetes</taxon>
        <taxon>Hypocreomycetidae</taxon>
        <taxon>Glomerellales</taxon>
        <taxon>Glomerellaceae</taxon>
        <taxon>Colletotrichum</taxon>
        <taxon>Colletotrichum acutatum species complex</taxon>
    </lineage>
</organism>
<keyword evidence="2" id="KW-1185">Reference proteome</keyword>
<dbReference type="AlphaFoldDB" id="A0AAI9UGU8"/>
<dbReference type="EMBL" id="MLGG01000014">
    <property type="protein sequence ID" value="KAK1458179.1"/>
    <property type="molecule type" value="Genomic_DNA"/>
</dbReference>
<evidence type="ECO:0000313" key="2">
    <source>
        <dbReference type="Proteomes" id="UP001239795"/>
    </source>
</evidence>